<evidence type="ECO:0000313" key="3">
    <source>
        <dbReference type="EMBL" id="SDK73677.1"/>
    </source>
</evidence>
<keyword evidence="2" id="KW-1133">Transmembrane helix</keyword>
<feature type="transmembrane region" description="Helical" evidence="2">
    <location>
        <begin position="106"/>
        <end position="125"/>
    </location>
</feature>
<keyword evidence="4" id="KW-1185">Reference proteome</keyword>
<accession>A0A1G9EC45</accession>
<evidence type="ECO:0000313" key="4">
    <source>
        <dbReference type="Proteomes" id="UP000199155"/>
    </source>
</evidence>
<reference evidence="3 4" key="1">
    <citation type="submission" date="2016-10" db="EMBL/GenBank/DDBJ databases">
        <authorList>
            <person name="de Groot N.N."/>
        </authorList>
    </citation>
    <scope>NUCLEOTIDE SEQUENCE [LARGE SCALE GENOMIC DNA]</scope>
    <source>
        <strain evidence="3 4">CGMCC 4.5727</strain>
    </source>
</reference>
<proteinExistence type="predicted"/>
<name>A0A1G9EC45_9ACTN</name>
<gene>
    <name evidence="3" type="ORF">SAMN05421806_11166</name>
</gene>
<organism evidence="3 4">
    <name type="scientific">Streptomyces indicus</name>
    <dbReference type="NCBI Taxonomy" id="417292"/>
    <lineage>
        <taxon>Bacteria</taxon>
        <taxon>Bacillati</taxon>
        <taxon>Actinomycetota</taxon>
        <taxon>Actinomycetes</taxon>
        <taxon>Kitasatosporales</taxon>
        <taxon>Streptomycetaceae</taxon>
        <taxon>Streptomyces</taxon>
    </lineage>
</organism>
<dbReference type="STRING" id="417292.SAMN05421806_11166"/>
<dbReference type="EMBL" id="FNFF01000011">
    <property type="protein sequence ID" value="SDK73677.1"/>
    <property type="molecule type" value="Genomic_DNA"/>
</dbReference>
<sequence length="160" mass="17504">MQQVQSARGKFVDFTDVLWMDIVLNLAWIMMLVGLFSWIGWGYLERRHGVRGAVRRHDEKSGSLPGRRLRVRKVLVGLSVASALVLVGFGLGLNGRPGQEGEDAGLLLWTGVGALVVWLLGVVFLRPRAWSGPEADDPRKNSPEKSAEHVDPGGARSTHG</sequence>
<dbReference type="AlphaFoldDB" id="A0A1G9EC45"/>
<feature type="transmembrane region" description="Helical" evidence="2">
    <location>
        <begin position="74"/>
        <end position="94"/>
    </location>
</feature>
<feature type="transmembrane region" description="Helical" evidence="2">
    <location>
        <begin position="22"/>
        <end position="44"/>
    </location>
</feature>
<dbReference type="Proteomes" id="UP000199155">
    <property type="component" value="Unassembled WGS sequence"/>
</dbReference>
<feature type="region of interest" description="Disordered" evidence="1">
    <location>
        <begin position="131"/>
        <end position="160"/>
    </location>
</feature>
<protein>
    <submittedName>
        <fullName evidence="3">Uncharacterized protein</fullName>
    </submittedName>
</protein>
<keyword evidence="2" id="KW-0812">Transmembrane</keyword>
<evidence type="ECO:0000256" key="2">
    <source>
        <dbReference type="SAM" id="Phobius"/>
    </source>
</evidence>
<evidence type="ECO:0000256" key="1">
    <source>
        <dbReference type="SAM" id="MobiDB-lite"/>
    </source>
</evidence>
<feature type="compositionally biased region" description="Basic and acidic residues" evidence="1">
    <location>
        <begin position="136"/>
        <end position="151"/>
    </location>
</feature>
<keyword evidence="2" id="KW-0472">Membrane</keyword>